<dbReference type="PANTHER" id="PTHR44858:SF1">
    <property type="entry name" value="UDP-N-ACETYLGLUCOSAMINE--PEPTIDE N-ACETYLGLUCOSAMINYLTRANSFERASE SPINDLY-RELATED"/>
    <property type="match status" value="1"/>
</dbReference>
<name>A0A1K1RT09_9PSEU</name>
<dbReference type="STRING" id="546364.SAMN04489730_3913"/>
<reference evidence="7" key="1">
    <citation type="submission" date="2016-11" db="EMBL/GenBank/DDBJ databases">
        <authorList>
            <person name="Varghese N."/>
            <person name="Submissions S."/>
        </authorList>
    </citation>
    <scope>NUCLEOTIDE SEQUENCE [LARGE SCALE GENOMIC DNA]</scope>
    <source>
        <strain evidence="7">DSM 44671</strain>
    </source>
</reference>
<dbReference type="GO" id="GO:0009279">
    <property type="term" value="C:cell outer membrane"/>
    <property type="evidence" value="ECO:0007669"/>
    <property type="project" value="TreeGrafter"/>
</dbReference>
<dbReference type="InterPro" id="IPR011990">
    <property type="entry name" value="TPR-like_helical_dom_sf"/>
</dbReference>
<keyword evidence="1" id="KW-0677">Repeat</keyword>
<gene>
    <name evidence="6" type="ORF">SAMN04489730_3913</name>
</gene>
<evidence type="ECO:0000256" key="2">
    <source>
        <dbReference type="ARBA" id="ARBA00022803"/>
    </source>
</evidence>
<feature type="repeat" description="TPR" evidence="3">
    <location>
        <begin position="532"/>
        <end position="565"/>
    </location>
</feature>
<dbReference type="PROSITE" id="PS50005">
    <property type="entry name" value="TPR"/>
    <property type="match status" value="2"/>
</dbReference>
<keyword evidence="7" id="KW-1185">Reference proteome</keyword>
<evidence type="ECO:0000259" key="5">
    <source>
        <dbReference type="Pfam" id="PF13191"/>
    </source>
</evidence>
<dbReference type="EMBL" id="FPJG01000006">
    <property type="protein sequence ID" value="SFW75280.1"/>
    <property type="molecule type" value="Genomic_DNA"/>
</dbReference>
<evidence type="ECO:0000256" key="3">
    <source>
        <dbReference type="PROSITE-ProRule" id="PRU00339"/>
    </source>
</evidence>
<evidence type="ECO:0000256" key="1">
    <source>
        <dbReference type="ARBA" id="ARBA00022737"/>
    </source>
</evidence>
<accession>A0A1K1RT09</accession>
<feature type="domain" description="Orc1-like AAA ATPase" evidence="5">
    <location>
        <begin position="20"/>
        <end position="144"/>
    </location>
</feature>
<dbReference type="Pfam" id="PF00515">
    <property type="entry name" value="TPR_1"/>
    <property type="match status" value="2"/>
</dbReference>
<feature type="compositionally biased region" description="Basic and acidic residues" evidence="4">
    <location>
        <begin position="796"/>
        <end position="806"/>
    </location>
</feature>
<dbReference type="OrthoDB" id="9814944at2"/>
<feature type="region of interest" description="Disordered" evidence="4">
    <location>
        <begin position="723"/>
        <end position="818"/>
    </location>
</feature>
<dbReference type="Gene3D" id="1.25.40.10">
    <property type="entry name" value="Tetratricopeptide repeat domain"/>
    <property type="match status" value="2"/>
</dbReference>
<dbReference type="AlphaFoldDB" id="A0A1K1RT09"/>
<feature type="compositionally biased region" description="Basic and acidic residues" evidence="4">
    <location>
        <begin position="723"/>
        <end position="733"/>
    </location>
</feature>
<proteinExistence type="predicted"/>
<evidence type="ECO:0000313" key="6">
    <source>
        <dbReference type="EMBL" id="SFW75280.1"/>
    </source>
</evidence>
<dbReference type="Gene3D" id="3.40.50.300">
    <property type="entry name" value="P-loop containing nucleotide triphosphate hydrolases"/>
    <property type="match status" value="1"/>
</dbReference>
<keyword evidence="2 3" id="KW-0802">TPR repeat</keyword>
<dbReference type="Proteomes" id="UP000182740">
    <property type="component" value="Unassembled WGS sequence"/>
</dbReference>
<dbReference type="SUPFAM" id="SSF52540">
    <property type="entry name" value="P-loop containing nucleoside triphosphate hydrolases"/>
    <property type="match status" value="1"/>
</dbReference>
<evidence type="ECO:0000256" key="4">
    <source>
        <dbReference type="SAM" id="MobiDB-lite"/>
    </source>
</evidence>
<evidence type="ECO:0000313" key="7">
    <source>
        <dbReference type="Proteomes" id="UP000182740"/>
    </source>
</evidence>
<dbReference type="SMART" id="SM00028">
    <property type="entry name" value="TPR"/>
    <property type="match status" value="4"/>
</dbReference>
<feature type="repeat" description="TPR" evidence="3">
    <location>
        <begin position="600"/>
        <end position="633"/>
    </location>
</feature>
<dbReference type="InterPro" id="IPR041664">
    <property type="entry name" value="AAA_16"/>
</dbReference>
<sequence length="818" mass="91688">MHRRSVSLQELIRRRQSGGFVGRQEELAQFQDNLRLPVDDVRRRFLFSVHGDAGIGKTFLLRQFIRLAREAGCLTAYVDETVYDIPAALEAVSADLAQQDAHCKEFAKRAETYRKHQYELDSDPAAPEGLSSALTRSAVRIGLRAAEDIPLVGPFAKELNTDAVAGQVDRLRSYLNGKLRNHHDVRLMLSPVEVLTPLFVADLGEIAAERPVVLFFDTYERTGAFLDAWLRTLLSGRYGDLPANLVLVLAGQHPLDVNAWGDYLAVRSDIALEVFTEPEAVQLLAARGVTDKGVVDVVLGLTGRLPVLVAMLAEARPGNVEEVSDPSDNAVERFLKWESDSRRRESALLGALPRRLDRETYAAATGADEDFAWLLSLPFVAERAGGYRYHDVVRNAMLRVQRRRSSAEWRARHEKLAEHYRVSVESHDLAGAWRDERFQVLAIEEAYHRLCAHPSAALPPVLESLVDTLDENPEFVPRWTAMIRQAGEDSGTPALARHGEELTTSYADEKRGRLAFCTSLAENTALDSAHRALAYGERGALHQGMKEYEKAVADFTRALELDENLGWARAFRGDTYRDLNRYDDSVADLSRVIEAKPDYRWAIGSRGSTYRLMGRYAEALADFERVLELDPEFDWAKVNRGIVLRVTGRFTEALTVFDDVLAHGRGQLVGARSPWRDLPADGTPGRGTRRLRARARIRAGRRLRAGVPFPGVPEPRPLRCRVRRLDPRDRAEPRLPVGIAGAGEPVTDLRQARRSPRRLRAGSRAQSGITRRRRRARRDLPGDGTARRRTRGVRRTAAERSGRRLDPIPGRSRAVGPR</sequence>
<dbReference type="InterPro" id="IPR027417">
    <property type="entry name" value="P-loop_NTPase"/>
</dbReference>
<dbReference type="SUPFAM" id="SSF48452">
    <property type="entry name" value="TPR-like"/>
    <property type="match status" value="1"/>
</dbReference>
<dbReference type="InterPro" id="IPR019734">
    <property type="entry name" value="TPR_rpt"/>
</dbReference>
<dbReference type="Pfam" id="PF13181">
    <property type="entry name" value="TPR_8"/>
    <property type="match status" value="1"/>
</dbReference>
<organism evidence="6 7">
    <name type="scientific">Amycolatopsis australiensis</name>
    <dbReference type="NCBI Taxonomy" id="546364"/>
    <lineage>
        <taxon>Bacteria</taxon>
        <taxon>Bacillati</taxon>
        <taxon>Actinomycetota</taxon>
        <taxon>Actinomycetes</taxon>
        <taxon>Pseudonocardiales</taxon>
        <taxon>Pseudonocardiaceae</taxon>
        <taxon>Amycolatopsis</taxon>
    </lineage>
</organism>
<dbReference type="PANTHER" id="PTHR44858">
    <property type="entry name" value="TETRATRICOPEPTIDE REPEAT PROTEIN 6"/>
    <property type="match status" value="1"/>
</dbReference>
<protein>
    <submittedName>
        <fullName evidence="6">Tetratricopeptide (TPR) repeat</fullName>
    </submittedName>
</protein>
<feature type="compositionally biased region" description="Basic residues" evidence="4">
    <location>
        <begin position="752"/>
        <end position="761"/>
    </location>
</feature>
<dbReference type="GO" id="GO:0046813">
    <property type="term" value="P:receptor-mediated virion attachment to host cell"/>
    <property type="evidence" value="ECO:0007669"/>
    <property type="project" value="TreeGrafter"/>
</dbReference>
<dbReference type="InterPro" id="IPR050498">
    <property type="entry name" value="Ycf3"/>
</dbReference>
<dbReference type="Pfam" id="PF13191">
    <property type="entry name" value="AAA_16"/>
    <property type="match status" value="1"/>
</dbReference>